<protein>
    <submittedName>
        <fullName evidence="1">Nucleoside-triphosphatase THEP1</fullName>
    </submittedName>
</protein>
<dbReference type="Gene3D" id="3.40.50.300">
    <property type="entry name" value="P-loop containing nucleotide triphosphate hydrolases"/>
    <property type="match status" value="1"/>
</dbReference>
<organism evidence="1 2">
    <name type="scientific">Primorskyibacter sedentarius</name>
    <dbReference type="NCBI Taxonomy" id="745311"/>
    <lineage>
        <taxon>Bacteria</taxon>
        <taxon>Pseudomonadati</taxon>
        <taxon>Pseudomonadota</taxon>
        <taxon>Alphaproteobacteria</taxon>
        <taxon>Rhodobacterales</taxon>
        <taxon>Roseobacteraceae</taxon>
        <taxon>Primorskyibacter</taxon>
    </lineage>
</organism>
<dbReference type="OrthoDB" id="5918880at2"/>
<evidence type="ECO:0000313" key="2">
    <source>
        <dbReference type="Proteomes" id="UP000295696"/>
    </source>
</evidence>
<keyword evidence="2" id="KW-1185">Reference proteome</keyword>
<evidence type="ECO:0000313" key="1">
    <source>
        <dbReference type="EMBL" id="TCS65255.1"/>
    </source>
</evidence>
<comment type="caution">
    <text evidence="1">The sequence shown here is derived from an EMBL/GenBank/DDBJ whole genome shotgun (WGS) entry which is preliminary data.</text>
</comment>
<dbReference type="Proteomes" id="UP000295696">
    <property type="component" value="Unassembled WGS sequence"/>
</dbReference>
<sequence length="170" mass="17908">MLGYVVADGRGAADLLIRDVALRLQAEGMRLAGAVQVNPEVDPDRKCHMDLHILSGSDVVRISQDLGALSQGCRLDPDGLERAVGLVAAALDNGADLLVVNKFGKQEIDGRGFRPVIGEALSRGTPVLVAVNPGSLDAFLAYAEDLAQPLPPEATAITDWCLHHRAADPA</sequence>
<gene>
    <name evidence="1" type="ORF">EDD52_10441</name>
</gene>
<accession>A0A4R3JIB6</accession>
<reference evidence="1 2" key="1">
    <citation type="submission" date="2019-03" db="EMBL/GenBank/DDBJ databases">
        <title>Genomic Encyclopedia of Type Strains, Phase IV (KMG-IV): sequencing the most valuable type-strain genomes for metagenomic binning, comparative biology and taxonomic classification.</title>
        <authorList>
            <person name="Goeker M."/>
        </authorList>
    </citation>
    <scope>NUCLEOTIDE SEQUENCE [LARGE SCALE GENOMIC DNA]</scope>
    <source>
        <strain evidence="1 2">DSM 104836</strain>
    </source>
</reference>
<dbReference type="Pfam" id="PF10649">
    <property type="entry name" value="DUF2478"/>
    <property type="match status" value="1"/>
</dbReference>
<dbReference type="AlphaFoldDB" id="A0A4R3JIB6"/>
<dbReference type="InterPro" id="IPR027417">
    <property type="entry name" value="P-loop_NTPase"/>
</dbReference>
<dbReference type="EMBL" id="SLZU01000004">
    <property type="protein sequence ID" value="TCS65255.1"/>
    <property type="molecule type" value="Genomic_DNA"/>
</dbReference>
<dbReference type="InterPro" id="IPR018912">
    <property type="entry name" value="DUF2478"/>
</dbReference>
<name>A0A4R3JIB6_9RHOB</name>
<proteinExistence type="predicted"/>